<feature type="region of interest" description="Disordered" evidence="1">
    <location>
        <begin position="583"/>
        <end position="658"/>
    </location>
</feature>
<sequence length="858" mass="93009">MEEEDVMAASGLTAGAVTAPASISELRAEADVLHERIRLLQNKIKDKVQWSCDACWLDDGASGDVLRRLTAASVHASAAESDLRDMVEALTTTAPAALHGPQHTDDDASTAAAAAAGVAGGGGGSGDEMDFVDASPDGLAAEVAAADSDVSAAAPPQPSYRLVSRSGQQPTHQPPAALRLSPDELANVFGFYHPWELTHRRRVLGKALFDAAAANYTQLTIDGSAEGGVRQLWERMPLATAHKWGQRAIHLTHLHLTRPRAYSRCWCGGIWVSIIEGNAAAHKAISDKEKKRQHEGGEEGTARPAHHVPQPASSIKVISFDDDHDGGFRGFRYDISADPLPPSPSPIDLSHLEEVHSLPYQYAAVRTGGRVWYTPRLRVLTLVEEWGYGVEDMEGSHSRWMGACEHLEKFDVDTTLLSVKQGLLSTAPKDGKSLSRLQSIGPINLRGAGSETVAELRETLVSRGCRHNLRELHIETDDASDKELLLEVGRLVEAVMQPEALDQLTVTKAGGVSLKIDMELIGWAADTSRQVQKLVLGLAAIADEVRYSGGEVTSAISAAQPTVFPIFPLAHTFTCTTSLAEQQGDEEMEMGEGADDGGWEGDGWEKEAEHGSVSGWGGTWAEEEQQQERDEHERGEEGLTNSFGGDGPGDINGEELTYPMDDYDEFGYDWTASSPAPTHSHATQPRAHSQETLDSLVKAVTKQMPKCRHIRLRRSDDAVYFLKALKGQLGSSEGSGGDERVSENLTVTIDISPDDILQYGDGLQQWASHDLPAIQGVTIDFTGDLPDGATNDDLFLWLLWVLAVIIPVVPEVTLEPNDIVTVSQLNTFCAVLHVFYFPHIMETSMRFDDGRTIIEKSS</sequence>
<feature type="compositionally biased region" description="Acidic residues" evidence="1">
    <location>
        <begin position="583"/>
        <end position="599"/>
    </location>
</feature>
<feature type="region of interest" description="Disordered" evidence="1">
    <location>
        <begin position="94"/>
        <end position="133"/>
    </location>
</feature>
<feature type="region of interest" description="Disordered" evidence="1">
    <location>
        <begin position="671"/>
        <end position="690"/>
    </location>
</feature>
<evidence type="ECO:0000313" key="2">
    <source>
        <dbReference type="EMBL" id="CEM18609.1"/>
    </source>
</evidence>
<dbReference type="Proteomes" id="UP000041254">
    <property type="component" value="Unassembled WGS sequence"/>
</dbReference>
<feature type="region of interest" description="Disordered" evidence="1">
    <location>
        <begin position="146"/>
        <end position="177"/>
    </location>
</feature>
<name>A0A0G4FVN1_VITBC</name>
<organism evidence="2 3">
    <name type="scientific">Vitrella brassicaformis (strain CCMP3155)</name>
    <dbReference type="NCBI Taxonomy" id="1169540"/>
    <lineage>
        <taxon>Eukaryota</taxon>
        <taxon>Sar</taxon>
        <taxon>Alveolata</taxon>
        <taxon>Colpodellida</taxon>
        <taxon>Vitrellaceae</taxon>
        <taxon>Vitrella</taxon>
    </lineage>
</organism>
<protein>
    <submittedName>
        <fullName evidence="2">Uncharacterized protein</fullName>
    </submittedName>
</protein>
<proteinExistence type="predicted"/>
<evidence type="ECO:0000256" key="1">
    <source>
        <dbReference type="SAM" id="MobiDB-lite"/>
    </source>
</evidence>
<dbReference type="InParanoid" id="A0A0G4FVN1"/>
<dbReference type="VEuPathDB" id="CryptoDB:Vbra_4490"/>
<feature type="region of interest" description="Disordered" evidence="1">
    <location>
        <begin position="285"/>
        <end position="308"/>
    </location>
</feature>
<dbReference type="PhylomeDB" id="A0A0G4FVN1"/>
<feature type="compositionally biased region" description="Basic and acidic residues" evidence="1">
    <location>
        <begin position="285"/>
        <end position="301"/>
    </location>
</feature>
<reference evidence="2 3" key="1">
    <citation type="submission" date="2014-11" db="EMBL/GenBank/DDBJ databases">
        <authorList>
            <person name="Zhu J."/>
            <person name="Qi W."/>
            <person name="Song R."/>
        </authorList>
    </citation>
    <scope>NUCLEOTIDE SEQUENCE [LARGE SCALE GENOMIC DNA]</scope>
</reference>
<keyword evidence="3" id="KW-1185">Reference proteome</keyword>
<evidence type="ECO:0000313" key="3">
    <source>
        <dbReference type="Proteomes" id="UP000041254"/>
    </source>
</evidence>
<gene>
    <name evidence="2" type="ORF">Vbra_4490</name>
</gene>
<accession>A0A0G4FVN1</accession>
<dbReference type="EMBL" id="CDMY01000504">
    <property type="protein sequence ID" value="CEM18609.1"/>
    <property type="molecule type" value="Genomic_DNA"/>
</dbReference>
<dbReference type="AlphaFoldDB" id="A0A0G4FVN1"/>
<feature type="compositionally biased region" description="Basic and acidic residues" evidence="1">
    <location>
        <begin position="626"/>
        <end position="637"/>
    </location>
</feature>